<keyword evidence="3" id="KW-0812">Transmembrane</keyword>
<evidence type="ECO:0000313" key="14">
    <source>
        <dbReference type="EMBL" id="KAF7760264.1"/>
    </source>
</evidence>
<evidence type="ECO:0000256" key="1">
    <source>
        <dbReference type="ARBA" id="ARBA00004434"/>
    </source>
</evidence>
<keyword evidence="9" id="KW-0496">Mitochondrion</keyword>
<evidence type="ECO:0008006" key="16">
    <source>
        <dbReference type="Google" id="ProtNLM"/>
    </source>
</evidence>
<comment type="similarity">
    <text evidence="2">Belongs to the AAA ATPase family. BCS1 subfamily.</text>
</comment>
<comment type="subcellular location">
    <subcellularLocation>
        <location evidence="1">Mitochondrion inner membrane</location>
        <topology evidence="1">Single-pass membrane protein</topology>
    </subcellularLocation>
</comment>
<evidence type="ECO:0000256" key="2">
    <source>
        <dbReference type="ARBA" id="ARBA00007448"/>
    </source>
</evidence>
<dbReference type="SMART" id="SM00382">
    <property type="entry name" value="AAA"/>
    <property type="match status" value="1"/>
</dbReference>
<feature type="domain" description="BCS1 N-terminal" evidence="13">
    <location>
        <begin position="36"/>
        <end position="219"/>
    </location>
</feature>
<evidence type="ECO:0000256" key="5">
    <source>
        <dbReference type="ARBA" id="ARBA00022792"/>
    </source>
</evidence>
<dbReference type="Pfam" id="PF08740">
    <property type="entry name" value="BCS1_N"/>
    <property type="match status" value="1"/>
</dbReference>
<evidence type="ECO:0000256" key="7">
    <source>
        <dbReference type="ARBA" id="ARBA00022840"/>
    </source>
</evidence>
<accession>A0A8H7C278</accession>
<keyword evidence="10" id="KW-0472">Membrane</keyword>
<dbReference type="InterPro" id="IPR057495">
    <property type="entry name" value="AAA_lid_BCS1"/>
</dbReference>
<evidence type="ECO:0000313" key="15">
    <source>
        <dbReference type="Proteomes" id="UP000629468"/>
    </source>
</evidence>
<dbReference type="InterPro" id="IPR027417">
    <property type="entry name" value="P-loop_NTPase"/>
</dbReference>
<dbReference type="Pfam" id="PF25426">
    <property type="entry name" value="AAA_lid_BCS1"/>
    <property type="match status" value="1"/>
</dbReference>
<dbReference type="Pfam" id="PF00004">
    <property type="entry name" value="AAA"/>
    <property type="match status" value="1"/>
</dbReference>
<evidence type="ECO:0000256" key="10">
    <source>
        <dbReference type="ARBA" id="ARBA00023136"/>
    </source>
</evidence>
<organism evidence="14 15">
    <name type="scientific">Agaricus bisporus var. burnettii</name>
    <dbReference type="NCBI Taxonomy" id="192524"/>
    <lineage>
        <taxon>Eukaryota</taxon>
        <taxon>Fungi</taxon>
        <taxon>Dikarya</taxon>
        <taxon>Basidiomycota</taxon>
        <taxon>Agaricomycotina</taxon>
        <taxon>Agaricomycetes</taxon>
        <taxon>Agaricomycetidae</taxon>
        <taxon>Agaricales</taxon>
        <taxon>Agaricineae</taxon>
        <taxon>Agaricaceae</taxon>
        <taxon>Agaricus</taxon>
    </lineage>
</organism>
<dbReference type="InterPro" id="IPR003959">
    <property type="entry name" value="ATPase_AAA_core"/>
</dbReference>
<comment type="caution">
    <text evidence="14">The sequence shown here is derived from an EMBL/GenBank/DDBJ whole genome shotgun (WGS) entry which is preliminary data.</text>
</comment>
<keyword evidence="5" id="KW-0999">Mitochondrion inner membrane</keyword>
<evidence type="ECO:0000256" key="9">
    <source>
        <dbReference type="ARBA" id="ARBA00023128"/>
    </source>
</evidence>
<sequence>MISTLKDNVLHSPLAMNVAQIGQFYISTQFLQFLHNFVGEKVPDVLGYMWRTRTKTLSIRSTDSTYTWVTIWMVNQPTWKDNDAFEVTEDVPAKHGKGKLDLVSYRPGDGTELPNNKAVNAQAYFNPATGVNYNFTFEKCRVTIIREGDKDMSTSSGGKSVYRVAISPATPGVMERWIEATREMYQSQKDDRVEIYIAGQSNYYWDFLLLGDRRDLDTIHLAAGVKENIVGMVSKFLRRRSDYHSRQINHHLGFCLYGPPGTGKTTLIRAIAYHFKLKIHLLSLSSRDLNDSRLHSLMASTKEGGIILIEDIDKQLNSSSSEITAAGLLQALEGSANTAAQIVFVTANSLEPLKPYEDTIFRHGRIDKKIRLGYADKTMAKSLFCSFFSSCKSETADDIEALSEQFSSVLLEDTWSMAHLEGYLLQYDDDIRKAVSEIAGWQEEQKKERTS</sequence>
<evidence type="ECO:0000256" key="11">
    <source>
        <dbReference type="ARBA" id="ARBA00048778"/>
    </source>
</evidence>
<gene>
    <name evidence="14" type="ORF">Agabi119p4_10940</name>
</gene>
<feature type="domain" description="AAA+ ATPase" evidence="12">
    <location>
        <begin position="250"/>
        <end position="376"/>
    </location>
</feature>
<dbReference type="Proteomes" id="UP000629468">
    <property type="component" value="Unassembled WGS sequence"/>
</dbReference>
<keyword evidence="4" id="KW-0547">Nucleotide-binding</keyword>
<dbReference type="GO" id="GO:0005743">
    <property type="term" value="C:mitochondrial inner membrane"/>
    <property type="evidence" value="ECO:0007669"/>
    <property type="project" value="UniProtKB-SubCell"/>
</dbReference>
<evidence type="ECO:0000256" key="6">
    <source>
        <dbReference type="ARBA" id="ARBA00022801"/>
    </source>
</evidence>
<proteinExistence type="inferred from homology"/>
<evidence type="ECO:0000256" key="3">
    <source>
        <dbReference type="ARBA" id="ARBA00022692"/>
    </source>
</evidence>
<dbReference type="InterPro" id="IPR003593">
    <property type="entry name" value="AAA+_ATPase"/>
</dbReference>
<keyword evidence="7" id="KW-0067">ATP-binding</keyword>
<evidence type="ECO:0000259" key="13">
    <source>
        <dbReference type="SMART" id="SM01024"/>
    </source>
</evidence>
<name>A0A8H7C278_AGABI</name>
<dbReference type="Gene3D" id="3.40.50.300">
    <property type="entry name" value="P-loop containing nucleotide triphosphate hydrolases"/>
    <property type="match status" value="1"/>
</dbReference>
<keyword evidence="6" id="KW-0378">Hydrolase</keyword>
<evidence type="ECO:0000259" key="12">
    <source>
        <dbReference type="SMART" id="SM00382"/>
    </source>
</evidence>
<dbReference type="EMBL" id="JABXXO010000015">
    <property type="protein sequence ID" value="KAF7760264.1"/>
    <property type="molecule type" value="Genomic_DNA"/>
</dbReference>
<dbReference type="PANTHER" id="PTHR23070">
    <property type="entry name" value="BCS1 AAA-TYPE ATPASE"/>
    <property type="match status" value="1"/>
</dbReference>
<comment type="catalytic activity">
    <reaction evidence="11">
        <text>ATP + H2O = ADP + phosphate + H(+)</text>
        <dbReference type="Rhea" id="RHEA:13065"/>
        <dbReference type="ChEBI" id="CHEBI:15377"/>
        <dbReference type="ChEBI" id="CHEBI:15378"/>
        <dbReference type="ChEBI" id="CHEBI:30616"/>
        <dbReference type="ChEBI" id="CHEBI:43474"/>
        <dbReference type="ChEBI" id="CHEBI:456216"/>
    </reaction>
    <physiologicalReaction direction="left-to-right" evidence="11">
        <dbReference type="Rhea" id="RHEA:13066"/>
    </physiologicalReaction>
</comment>
<dbReference type="InterPro" id="IPR050747">
    <property type="entry name" value="Mitochondrial_chaperone_BCS1"/>
</dbReference>
<protein>
    <recommendedName>
        <fullName evidence="16">AAA+ ATPase domain-containing protein</fullName>
    </recommendedName>
</protein>
<dbReference type="AlphaFoldDB" id="A0A8H7C278"/>
<reference evidence="14 15" key="1">
    <citation type="journal article" name="Sci. Rep.">
        <title>Telomere-to-telomere assembled and centromere annotated genomes of the two main subspecies of the button mushroom Agaricus bisporus reveal especially polymorphic chromosome ends.</title>
        <authorList>
            <person name="Sonnenberg A.S.M."/>
            <person name="Sedaghat-Telgerd N."/>
            <person name="Lavrijssen B."/>
            <person name="Ohm R.A."/>
            <person name="Hendrickx P.M."/>
            <person name="Scholtmeijer K."/>
            <person name="Baars J.J.P."/>
            <person name="van Peer A."/>
        </authorList>
    </citation>
    <scope>NUCLEOTIDE SEQUENCE [LARGE SCALE GENOMIC DNA]</scope>
    <source>
        <strain evidence="14 15">H119_p4</strain>
    </source>
</reference>
<dbReference type="SMART" id="SM01024">
    <property type="entry name" value="BCS1_N"/>
    <property type="match status" value="1"/>
</dbReference>
<dbReference type="GO" id="GO:0016887">
    <property type="term" value="F:ATP hydrolysis activity"/>
    <property type="evidence" value="ECO:0007669"/>
    <property type="project" value="InterPro"/>
</dbReference>
<evidence type="ECO:0000256" key="8">
    <source>
        <dbReference type="ARBA" id="ARBA00022989"/>
    </source>
</evidence>
<dbReference type="GO" id="GO:0005524">
    <property type="term" value="F:ATP binding"/>
    <property type="evidence" value="ECO:0007669"/>
    <property type="project" value="UniProtKB-KW"/>
</dbReference>
<evidence type="ECO:0000256" key="4">
    <source>
        <dbReference type="ARBA" id="ARBA00022741"/>
    </source>
</evidence>
<dbReference type="InterPro" id="IPR014851">
    <property type="entry name" value="BCS1_N"/>
</dbReference>
<keyword evidence="8" id="KW-1133">Transmembrane helix</keyword>
<dbReference type="SUPFAM" id="SSF52540">
    <property type="entry name" value="P-loop containing nucleoside triphosphate hydrolases"/>
    <property type="match status" value="1"/>
</dbReference>